<dbReference type="InterPro" id="IPR034202">
    <property type="entry name" value="Subtilisin_Carlsberg-like"/>
</dbReference>
<dbReference type="PRINTS" id="PR00723">
    <property type="entry name" value="SUBTILISIN"/>
</dbReference>
<proteinExistence type="inferred from homology"/>
<name>A0A1I3MT84_9BACL</name>
<evidence type="ECO:0000259" key="8">
    <source>
        <dbReference type="Pfam" id="PF00082"/>
    </source>
</evidence>
<dbReference type="PROSITE" id="PS00138">
    <property type="entry name" value="SUBTILASE_SER"/>
    <property type="match status" value="1"/>
</dbReference>
<dbReference type="Proteomes" id="UP000199545">
    <property type="component" value="Unassembled WGS sequence"/>
</dbReference>
<dbReference type="GO" id="GO:0004252">
    <property type="term" value="F:serine-type endopeptidase activity"/>
    <property type="evidence" value="ECO:0007669"/>
    <property type="project" value="UniProtKB-UniRule"/>
</dbReference>
<dbReference type="PANTHER" id="PTHR43806:SF11">
    <property type="entry name" value="CEREVISIN-RELATED"/>
    <property type="match status" value="1"/>
</dbReference>
<reference evidence="9 10" key="1">
    <citation type="submission" date="2016-10" db="EMBL/GenBank/DDBJ databases">
        <authorList>
            <person name="de Groot N.N."/>
        </authorList>
    </citation>
    <scope>NUCLEOTIDE SEQUENCE [LARGE SCALE GENOMIC DNA]</scope>
    <source>
        <strain evidence="9 10">DSM 44778</strain>
    </source>
</reference>
<dbReference type="PROSITE" id="PS00136">
    <property type="entry name" value="SUBTILASE_ASP"/>
    <property type="match status" value="1"/>
</dbReference>
<comment type="similarity">
    <text evidence="1 6 7">Belongs to the peptidase S8 family.</text>
</comment>
<gene>
    <name evidence="9" type="ORF">SAMN05421852_103183</name>
</gene>
<accession>A0A1I3MT84</accession>
<feature type="active site" description="Charge relay system" evidence="6">
    <location>
        <position position="124"/>
    </location>
</feature>
<keyword evidence="5 6" id="KW-0720">Serine protease</keyword>
<dbReference type="PROSITE" id="PS00137">
    <property type="entry name" value="SUBTILASE_HIS"/>
    <property type="match status" value="1"/>
</dbReference>
<dbReference type="InterPro" id="IPR050131">
    <property type="entry name" value="Peptidase_S8_subtilisin-like"/>
</dbReference>
<feature type="active site" description="Charge relay system" evidence="6">
    <location>
        <position position="311"/>
    </location>
</feature>
<evidence type="ECO:0000256" key="3">
    <source>
        <dbReference type="ARBA" id="ARBA00022723"/>
    </source>
</evidence>
<dbReference type="CDD" id="cd07477">
    <property type="entry name" value="Peptidases_S8_Subtilisin_subset"/>
    <property type="match status" value="1"/>
</dbReference>
<dbReference type="STRING" id="46223.SAMN05421852_103183"/>
<evidence type="ECO:0000256" key="1">
    <source>
        <dbReference type="ARBA" id="ARBA00011073"/>
    </source>
</evidence>
<evidence type="ECO:0000313" key="10">
    <source>
        <dbReference type="Proteomes" id="UP000199545"/>
    </source>
</evidence>
<dbReference type="PROSITE" id="PS51892">
    <property type="entry name" value="SUBTILASE"/>
    <property type="match status" value="1"/>
</dbReference>
<evidence type="ECO:0000256" key="5">
    <source>
        <dbReference type="ARBA" id="ARBA00022825"/>
    </source>
</evidence>
<dbReference type="GO" id="GO:0006508">
    <property type="term" value="P:proteolysis"/>
    <property type="evidence" value="ECO:0007669"/>
    <property type="project" value="UniProtKB-KW"/>
</dbReference>
<dbReference type="InterPro" id="IPR015500">
    <property type="entry name" value="Peptidase_S8_subtilisin-rel"/>
</dbReference>
<dbReference type="InterPro" id="IPR023827">
    <property type="entry name" value="Peptidase_S8_Asp-AS"/>
</dbReference>
<keyword evidence="3" id="KW-0479">Metal-binding</keyword>
<evidence type="ECO:0000256" key="7">
    <source>
        <dbReference type="RuleBase" id="RU003355"/>
    </source>
</evidence>
<dbReference type="InterPro" id="IPR036852">
    <property type="entry name" value="Peptidase_S8/S53_dom_sf"/>
</dbReference>
<evidence type="ECO:0000256" key="2">
    <source>
        <dbReference type="ARBA" id="ARBA00022670"/>
    </source>
</evidence>
<keyword evidence="4 6" id="KW-0378">Hydrolase</keyword>
<protein>
    <submittedName>
        <fullName evidence="9">Subtilase family protein</fullName>
    </submittedName>
</protein>
<dbReference type="Pfam" id="PF00082">
    <property type="entry name" value="Peptidase_S8"/>
    <property type="match status" value="1"/>
</dbReference>
<organism evidence="9 10">
    <name type="scientific">Thermoflavimicrobium dichotomicum</name>
    <dbReference type="NCBI Taxonomy" id="46223"/>
    <lineage>
        <taxon>Bacteria</taxon>
        <taxon>Bacillati</taxon>
        <taxon>Bacillota</taxon>
        <taxon>Bacilli</taxon>
        <taxon>Bacillales</taxon>
        <taxon>Thermoactinomycetaceae</taxon>
        <taxon>Thermoflavimicrobium</taxon>
    </lineage>
</organism>
<evidence type="ECO:0000256" key="4">
    <source>
        <dbReference type="ARBA" id="ARBA00022801"/>
    </source>
</evidence>
<dbReference type="AlphaFoldDB" id="A0A1I3MT84"/>
<keyword evidence="2 6" id="KW-0645">Protease</keyword>
<feature type="active site" description="Charge relay system" evidence="6">
    <location>
        <position position="157"/>
    </location>
</feature>
<dbReference type="InterPro" id="IPR022398">
    <property type="entry name" value="Peptidase_S8_His-AS"/>
</dbReference>
<evidence type="ECO:0000256" key="6">
    <source>
        <dbReference type="PROSITE-ProRule" id="PRU01240"/>
    </source>
</evidence>
<dbReference type="Gene3D" id="3.40.50.200">
    <property type="entry name" value="Peptidase S8/S53 domain"/>
    <property type="match status" value="1"/>
</dbReference>
<feature type="domain" description="Peptidase S8/S53" evidence="8">
    <location>
        <begin position="115"/>
        <end position="346"/>
    </location>
</feature>
<dbReference type="PANTHER" id="PTHR43806">
    <property type="entry name" value="PEPTIDASE S8"/>
    <property type="match status" value="1"/>
</dbReference>
<dbReference type="EMBL" id="FORR01000003">
    <property type="protein sequence ID" value="SFI99916.1"/>
    <property type="molecule type" value="Genomic_DNA"/>
</dbReference>
<dbReference type="GO" id="GO:0046872">
    <property type="term" value="F:metal ion binding"/>
    <property type="evidence" value="ECO:0007669"/>
    <property type="project" value="UniProtKB-KW"/>
</dbReference>
<sequence>MIHINKYLSRNRKERPIRRIFCLKQGSHFKRCLNEMLSLGIRPVKYLAHLRMVVGEYIPHHSNHWEAHPDVEYMEPDLQIKITEPYLGSITSFQPTLPWGVKRIQAPNVWKITQGKNVRIAVVDTGIYSEHPAVKNNYKGGINVISPYFPPHDYNGHGTHVAGIIAGMASELGVIGVAPRAHIYAVKAFNRKGNANLSDLLTAINWCIENKMQIINMSFGMDKMSDVFRLAIQTAHQKGIVMVAAAGNRGLATQIDYPARYPETIGVTSIGNNDRISVFSNRGKGIDLAAPGEKIPSSWLNNSVREMSGTSMAVPHVVGVAALLLFMRHQLNPEQIRYLLTKSSKKIDGEIGIVNAYQAVRLLK</sequence>
<dbReference type="RefSeq" id="WP_175482305.1">
    <property type="nucleotide sequence ID" value="NZ_FORR01000003.1"/>
</dbReference>
<keyword evidence="10" id="KW-1185">Reference proteome</keyword>
<evidence type="ECO:0000313" key="9">
    <source>
        <dbReference type="EMBL" id="SFI99916.1"/>
    </source>
</evidence>
<dbReference type="SUPFAM" id="SSF52743">
    <property type="entry name" value="Subtilisin-like"/>
    <property type="match status" value="1"/>
</dbReference>
<dbReference type="InterPro" id="IPR000209">
    <property type="entry name" value="Peptidase_S8/S53_dom"/>
</dbReference>
<dbReference type="InterPro" id="IPR023828">
    <property type="entry name" value="Peptidase_S8_Ser-AS"/>
</dbReference>